<evidence type="ECO:0000313" key="3">
    <source>
        <dbReference type="EMBL" id="KAF2395525.1"/>
    </source>
</evidence>
<feature type="compositionally biased region" description="Polar residues" evidence="1">
    <location>
        <begin position="331"/>
        <end position="340"/>
    </location>
</feature>
<dbReference type="PANTHER" id="PTHR16461">
    <property type="entry name" value="TOLL-INTERACTING PROTEIN"/>
    <property type="match status" value="1"/>
</dbReference>
<dbReference type="InterPro" id="IPR003892">
    <property type="entry name" value="CUE"/>
</dbReference>
<feature type="region of interest" description="Disordered" evidence="1">
    <location>
        <begin position="1"/>
        <end position="74"/>
    </location>
</feature>
<dbReference type="CDD" id="cd14372">
    <property type="entry name" value="CUE_Cue5p_like"/>
    <property type="match status" value="1"/>
</dbReference>
<dbReference type="Pfam" id="PF02845">
    <property type="entry name" value="CUE"/>
    <property type="match status" value="1"/>
</dbReference>
<feature type="compositionally biased region" description="Pro residues" evidence="1">
    <location>
        <begin position="58"/>
        <end position="67"/>
    </location>
</feature>
<reference evidence="3" key="1">
    <citation type="journal article" date="2020" name="Stud. Mycol.">
        <title>101 Dothideomycetes genomes: a test case for predicting lifestyles and emergence of pathogens.</title>
        <authorList>
            <person name="Haridas S."/>
            <person name="Albert R."/>
            <person name="Binder M."/>
            <person name="Bloem J."/>
            <person name="Labutti K."/>
            <person name="Salamov A."/>
            <person name="Andreopoulos B."/>
            <person name="Baker S."/>
            <person name="Barry K."/>
            <person name="Bills G."/>
            <person name="Bluhm B."/>
            <person name="Cannon C."/>
            <person name="Castanera R."/>
            <person name="Culley D."/>
            <person name="Daum C."/>
            <person name="Ezra D."/>
            <person name="Gonzalez J."/>
            <person name="Henrissat B."/>
            <person name="Kuo A."/>
            <person name="Liang C."/>
            <person name="Lipzen A."/>
            <person name="Lutzoni F."/>
            <person name="Magnuson J."/>
            <person name="Mondo S."/>
            <person name="Nolan M."/>
            <person name="Ohm R."/>
            <person name="Pangilinan J."/>
            <person name="Park H.-J."/>
            <person name="Ramirez L."/>
            <person name="Alfaro M."/>
            <person name="Sun H."/>
            <person name="Tritt A."/>
            <person name="Yoshinaga Y."/>
            <person name="Zwiers L.-H."/>
            <person name="Turgeon B."/>
            <person name="Goodwin S."/>
            <person name="Spatafora J."/>
            <person name="Crous P."/>
            <person name="Grigoriev I."/>
        </authorList>
    </citation>
    <scope>NUCLEOTIDE SEQUENCE</scope>
    <source>
        <strain evidence="3">CBS 262.69</strain>
    </source>
</reference>
<dbReference type="SMART" id="SM00546">
    <property type="entry name" value="CUE"/>
    <property type="match status" value="1"/>
</dbReference>
<name>A0A6G1HIC7_9PEZI</name>
<dbReference type="PANTHER" id="PTHR16461:SF5">
    <property type="entry name" value="TOLL-INTERACTING PROTEIN"/>
    <property type="match status" value="1"/>
</dbReference>
<feature type="domain" description="CUE" evidence="2">
    <location>
        <begin position="68"/>
        <end position="112"/>
    </location>
</feature>
<feature type="compositionally biased region" description="Basic and acidic residues" evidence="1">
    <location>
        <begin position="418"/>
        <end position="427"/>
    </location>
</feature>
<dbReference type="InterPro" id="IPR041807">
    <property type="entry name" value="Cue5/Don1_CUE"/>
</dbReference>
<dbReference type="SUPFAM" id="SSF46934">
    <property type="entry name" value="UBA-like"/>
    <property type="match status" value="1"/>
</dbReference>
<dbReference type="GO" id="GO:0043130">
    <property type="term" value="F:ubiquitin binding"/>
    <property type="evidence" value="ECO:0007669"/>
    <property type="project" value="InterPro"/>
</dbReference>
<feature type="region of interest" description="Disordered" evidence="1">
    <location>
        <begin position="296"/>
        <end position="427"/>
    </location>
</feature>
<accession>A0A6G1HIC7</accession>
<dbReference type="GO" id="GO:0031624">
    <property type="term" value="F:ubiquitin conjugating enzyme binding"/>
    <property type="evidence" value="ECO:0007669"/>
    <property type="project" value="TreeGrafter"/>
</dbReference>
<feature type="region of interest" description="Disordered" evidence="1">
    <location>
        <begin position="110"/>
        <end position="184"/>
    </location>
</feature>
<dbReference type="Proteomes" id="UP000799640">
    <property type="component" value="Unassembled WGS sequence"/>
</dbReference>
<feature type="compositionally biased region" description="Pro residues" evidence="1">
    <location>
        <begin position="300"/>
        <end position="310"/>
    </location>
</feature>
<gene>
    <name evidence="3" type="ORF">EJ06DRAFT_269350</name>
</gene>
<feature type="compositionally biased region" description="Basic and acidic residues" evidence="1">
    <location>
        <begin position="377"/>
        <end position="392"/>
    </location>
</feature>
<dbReference type="AlphaFoldDB" id="A0A6G1HIC7"/>
<feature type="region of interest" description="Disordered" evidence="1">
    <location>
        <begin position="219"/>
        <end position="281"/>
    </location>
</feature>
<organism evidence="3 4">
    <name type="scientific">Trichodelitschia bisporula</name>
    <dbReference type="NCBI Taxonomy" id="703511"/>
    <lineage>
        <taxon>Eukaryota</taxon>
        <taxon>Fungi</taxon>
        <taxon>Dikarya</taxon>
        <taxon>Ascomycota</taxon>
        <taxon>Pezizomycotina</taxon>
        <taxon>Dothideomycetes</taxon>
        <taxon>Dothideomycetes incertae sedis</taxon>
        <taxon>Phaeotrichales</taxon>
        <taxon>Phaeotrichaceae</taxon>
        <taxon>Trichodelitschia</taxon>
    </lineage>
</organism>
<protein>
    <recommendedName>
        <fullName evidence="2">CUE domain-containing protein</fullName>
    </recommendedName>
</protein>
<evidence type="ECO:0000313" key="4">
    <source>
        <dbReference type="Proteomes" id="UP000799640"/>
    </source>
</evidence>
<dbReference type="GO" id="GO:0005737">
    <property type="term" value="C:cytoplasm"/>
    <property type="evidence" value="ECO:0007669"/>
    <property type="project" value="TreeGrafter"/>
</dbReference>
<dbReference type="EMBL" id="ML996714">
    <property type="protein sequence ID" value="KAF2395525.1"/>
    <property type="molecule type" value="Genomic_DNA"/>
</dbReference>
<keyword evidence="4" id="KW-1185">Reference proteome</keyword>
<proteinExistence type="predicted"/>
<evidence type="ECO:0000259" key="2">
    <source>
        <dbReference type="PROSITE" id="PS51140"/>
    </source>
</evidence>
<dbReference type="InterPro" id="IPR009060">
    <property type="entry name" value="UBA-like_sf"/>
</dbReference>
<dbReference type="Gene3D" id="1.10.8.10">
    <property type="entry name" value="DNA helicase RuvA subunit, C-terminal domain"/>
    <property type="match status" value="1"/>
</dbReference>
<sequence length="427" mass="46669">MADQADKPPKGASSGAESPRTAREPDFDDEAHDTVSAPAPAERQPSPKRVTFAEDAPEPPAKPPRPMSPQAQAEATLIEAFPSIDIKVVKAVLMASGGKVEPAFNALLGMSDPDFAEEQPPPPPPRKNQPRNQLESDELYARQLAEHYQSAPGFGNAGYGDPPVRRRDTGLKPNELYDDDRDHSFFDDDLPVIKQSIQKGFQETQTKVNKWIMDFKKKLDGDEDDEPIPPSSRTFKRQNFGPSQSDQLYGIRKSAEASRRSGDRDRYDADPRVLSDDFTNLELRDEGMLSVAVKNSANYPVPPPRPPRPLANPDLFKPSGPVDEVEAALRSSGTTRQPSPATGGKAGKKWQPLTSVAPHPETEDNDPFSLGDSDEELEKKQDIKPEDSERLKSVASASGQNASSSVLKPAETTSTKNVEAEKLLSKS</sequence>
<dbReference type="PROSITE" id="PS51140">
    <property type="entry name" value="CUE"/>
    <property type="match status" value="1"/>
</dbReference>
<feature type="compositionally biased region" description="Polar residues" evidence="1">
    <location>
        <begin position="395"/>
        <end position="417"/>
    </location>
</feature>
<dbReference type="FunFam" id="1.10.8.10:FF:000064">
    <property type="entry name" value="Similar to CUE domain-containing protein"/>
    <property type="match status" value="1"/>
</dbReference>
<dbReference type="GO" id="GO:0006511">
    <property type="term" value="P:ubiquitin-dependent protein catabolic process"/>
    <property type="evidence" value="ECO:0007669"/>
    <property type="project" value="TreeGrafter"/>
</dbReference>
<evidence type="ECO:0000256" key="1">
    <source>
        <dbReference type="SAM" id="MobiDB-lite"/>
    </source>
</evidence>
<dbReference type="OrthoDB" id="9942608at2759"/>
<feature type="compositionally biased region" description="Basic and acidic residues" evidence="1">
    <location>
        <begin position="253"/>
        <end position="275"/>
    </location>
</feature>